<accession>A0A2P6VP86</accession>
<evidence type="ECO:0000313" key="8">
    <source>
        <dbReference type="Proteomes" id="UP000239649"/>
    </source>
</evidence>
<comment type="similarity">
    <text evidence="3">Belongs to the class I fructose-bisphosphate aldolase family.</text>
</comment>
<organism evidence="7 8">
    <name type="scientific">Micractinium conductrix</name>
    <dbReference type="NCBI Taxonomy" id="554055"/>
    <lineage>
        <taxon>Eukaryota</taxon>
        <taxon>Viridiplantae</taxon>
        <taxon>Chlorophyta</taxon>
        <taxon>core chlorophytes</taxon>
        <taxon>Trebouxiophyceae</taxon>
        <taxon>Chlorellales</taxon>
        <taxon>Chlorellaceae</taxon>
        <taxon>Chlorella clade</taxon>
        <taxon>Micractinium</taxon>
    </lineage>
</organism>
<dbReference type="InterPro" id="IPR013785">
    <property type="entry name" value="Aldolase_TIM"/>
</dbReference>
<comment type="pathway">
    <text evidence="2">Carbohydrate degradation; glycolysis; D-glyceraldehyde 3-phosphate and glycerone phosphate from D-glucose: step 4/4.</text>
</comment>
<dbReference type="Proteomes" id="UP000239649">
    <property type="component" value="Unassembled WGS sequence"/>
</dbReference>
<reference evidence="7 8" key="1">
    <citation type="journal article" date="2018" name="Plant J.">
        <title>Genome sequences of Chlorella sorokiniana UTEX 1602 and Micractinium conductrix SAG 241.80: implications to maltose excretion by a green alga.</title>
        <authorList>
            <person name="Arriola M.B."/>
            <person name="Velmurugan N."/>
            <person name="Zhang Y."/>
            <person name="Plunkett M.H."/>
            <person name="Hondzo H."/>
            <person name="Barney B.M."/>
        </authorList>
    </citation>
    <scope>NUCLEOTIDE SEQUENCE [LARGE SCALE GENOMIC DNA]</scope>
    <source>
        <strain evidence="7 8">SAG 241.80</strain>
    </source>
</reference>
<evidence type="ECO:0000313" key="7">
    <source>
        <dbReference type="EMBL" id="PSC75875.1"/>
    </source>
</evidence>
<dbReference type="UniPathway" id="UPA00109">
    <property type="reaction ID" value="UER00183"/>
</dbReference>
<keyword evidence="8" id="KW-1185">Reference proteome</keyword>
<dbReference type="AlphaFoldDB" id="A0A2P6VP86"/>
<dbReference type="Gene3D" id="3.20.20.70">
    <property type="entry name" value="Aldolase class I"/>
    <property type="match status" value="1"/>
</dbReference>
<keyword evidence="6" id="KW-0456">Lyase</keyword>
<dbReference type="Pfam" id="PF00274">
    <property type="entry name" value="Glycolytic"/>
    <property type="match status" value="1"/>
</dbReference>
<dbReference type="PANTHER" id="PTHR11627">
    <property type="entry name" value="FRUCTOSE-BISPHOSPHATE ALDOLASE"/>
    <property type="match status" value="1"/>
</dbReference>
<dbReference type="InterPro" id="IPR000741">
    <property type="entry name" value="FBA_I"/>
</dbReference>
<evidence type="ECO:0000256" key="2">
    <source>
        <dbReference type="ARBA" id="ARBA00004714"/>
    </source>
</evidence>
<dbReference type="OrthoDB" id="36455at2759"/>
<evidence type="ECO:0000256" key="5">
    <source>
        <dbReference type="ARBA" id="ARBA00023152"/>
    </source>
</evidence>
<dbReference type="EMBL" id="LHPF02000002">
    <property type="protein sequence ID" value="PSC75875.1"/>
    <property type="molecule type" value="Genomic_DNA"/>
</dbReference>
<evidence type="ECO:0000256" key="3">
    <source>
        <dbReference type="ARBA" id="ARBA00010387"/>
    </source>
</evidence>
<comment type="caution">
    <text evidence="7">The sequence shown here is derived from an EMBL/GenBank/DDBJ whole genome shotgun (WGS) entry which is preliminary data.</text>
</comment>
<comment type="catalytic activity">
    <reaction evidence="1">
        <text>beta-D-fructose 1,6-bisphosphate = D-glyceraldehyde 3-phosphate + dihydroxyacetone phosphate</text>
        <dbReference type="Rhea" id="RHEA:14729"/>
        <dbReference type="ChEBI" id="CHEBI:32966"/>
        <dbReference type="ChEBI" id="CHEBI:57642"/>
        <dbReference type="ChEBI" id="CHEBI:59776"/>
        <dbReference type="EC" id="4.1.2.13"/>
    </reaction>
</comment>
<dbReference type="SUPFAM" id="SSF51569">
    <property type="entry name" value="Aldolase"/>
    <property type="match status" value="1"/>
</dbReference>
<sequence>MASLEETAAALAAPGKGLLASDESTGTIGKRLEKAGIENTAENRRAYRELFYTADIGTAGVSGAILFRETLFQSAADGTSFVDCLLRQGVLPGIKVDEGLVPLEGCPGETSTRGLDTLAAACAEYKAAGARFTKWRSALAVNPAAGLPSDRAVEINAEQLAQQAAVIQAAGLVPIVEPELLIDGSHDAAAFAAASERVISRCVAQLWQKNVLLEGVLLKPQMIIPGADHPGPKPAPEEVAEATLRTMRRCVPAALPGIMFLSGGQTEEEATVNLNAINQLAQQQGRAPWSLSFSFGRSLQASVLRLWSEGREGNAGECRQMAAALAAANSAAVLGRYVGPHPSITSQQGSLRENFRGWCTDV</sequence>
<keyword evidence="5" id="KW-0324">Glycolysis</keyword>
<dbReference type="EC" id="4.1.2.13" evidence="4"/>
<gene>
    <name evidence="7" type="ORF">C2E20_1540</name>
</gene>
<dbReference type="FunFam" id="3.20.20.70:FF:000140">
    <property type="entry name" value="Fructose-bisphosphate aldolase"/>
    <property type="match status" value="1"/>
</dbReference>
<evidence type="ECO:0000256" key="4">
    <source>
        <dbReference type="ARBA" id="ARBA00013068"/>
    </source>
</evidence>
<evidence type="ECO:0000256" key="1">
    <source>
        <dbReference type="ARBA" id="ARBA00000441"/>
    </source>
</evidence>
<proteinExistence type="inferred from homology"/>
<name>A0A2P6VP86_9CHLO</name>
<dbReference type="GO" id="GO:0006096">
    <property type="term" value="P:glycolytic process"/>
    <property type="evidence" value="ECO:0007669"/>
    <property type="project" value="UniProtKB-UniPathway"/>
</dbReference>
<dbReference type="STRING" id="554055.A0A2P6VP86"/>
<protein>
    <recommendedName>
        <fullName evidence="4">fructose-bisphosphate aldolase</fullName>
        <ecNumber evidence="4">4.1.2.13</ecNumber>
    </recommendedName>
</protein>
<dbReference type="NCBIfam" id="NF033379">
    <property type="entry name" value="FrucBisAld_I"/>
    <property type="match status" value="1"/>
</dbReference>
<evidence type="ECO:0000256" key="6">
    <source>
        <dbReference type="ARBA" id="ARBA00023239"/>
    </source>
</evidence>
<dbReference type="GO" id="GO:0004332">
    <property type="term" value="F:fructose-bisphosphate aldolase activity"/>
    <property type="evidence" value="ECO:0007669"/>
    <property type="project" value="UniProtKB-EC"/>
</dbReference>